<sequence length="438" mass="45688">MDIISTTDLISGPFPIVLAVLACASGAWLLLRRLRGWMLSVVSAVLLAAVLAWAVNWYVVNVAGLSAYDLPLQVIAWIGAGIFAVLLMVLNLARSGRWRKVLAPVAMALVVVAVAAQVNAYDGAYRTIGDVTGSSTANIAPLARSGPKASPAPGPTVRAVGPVVNSWVKPAGLPGTGIVNSVQIPGQVSGFTGRTAYVYLPPAYQAKNPPLLPVLVLIPGQPGSPTDWLKAGQLQPIMDAFAAAHQGLAPVVVIPDVNGSSSGNTMCMDSQIAKTDTYLVVDVPAWIKTTLNVDPNPQRWSIGGFSFGGTCALQMTALHPKIYPSAIDLSGEAEPALSADRTATINTAFGGDAGAFNAVTPLAVMAKNRYPDSWIFFAAGAQDERFTGYMNQLSAAARSTGMTVMTHSVPDAGHSWTVPLNAMSPALTWLAPRLGLAP</sequence>
<evidence type="ECO:0000313" key="3">
    <source>
        <dbReference type="Proteomes" id="UP000237061"/>
    </source>
</evidence>
<reference evidence="2 3" key="1">
    <citation type="submission" date="2018-01" db="EMBL/GenBank/DDBJ databases">
        <title>Arthrobacter sp. nov., from glaciers in China.</title>
        <authorList>
            <person name="Liu Q."/>
            <person name="Xin Y.-H."/>
        </authorList>
    </citation>
    <scope>NUCLEOTIDE SEQUENCE [LARGE SCALE GENOMIC DNA]</scope>
    <source>
        <strain evidence="2 3">HLT2-12-2</strain>
    </source>
</reference>
<gene>
    <name evidence="2" type="ORF">CVS27_15370</name>
</gene>
<feature type="transmembrane region" description="Helical" evidence="1">
    <location>
        <begin position="101"/>
        <end position="121"/>
    </location>
</feature>
<feature type="transmembrane region" description="Helical" evidence="1">
    <location>
        <begin position="38"/>
        <end position="58"/>
    </location>
</feature>
<feature type="transmembrane region" description="Helical" evidence="1">
    <location>
        <begin position="70"/>
        <end position="89"/>
    </location>
</feature>
<dbReference type="EMBL" id="PPXC01000013">
    <property type="protein sequence ID" value="POH72568.1"/>
    <property type="molecule type" value="Genomic_DNA"/>
</dbReference>
<dbReference type="SUPFAM" id="SSF53474">
    <property type="entry name" value="alpha/beta-Hydrolases"/>
    <property type="match status" value="1"/>
</dbReference>
<feature type="transmembrane region" description="Helical" evidence="1">
    <location>
        <begin position="12"/>
        <end position="31"/>
    </location>
</feature>
<keyword evidence="1" id="KW-1133">Transmembrane helix</keyword>
<keyword evidence="1" id="KW-0472">Membrane</keyword>
<keyword evidence="3" id="KW-1185">Reference proteome</keyword>
<keyword evidence="1" id="KW-0812">Transmembrane</keyword>
<dbReference type="Pfam" id="PF00756">
    <property type="entry name" value="Esterase"/>
    <property type="match status" value="1"/>
</dbReference>
<dbReference type="RefSeq" id="WP_103466789.1">
    <property type="nucleotide sequence ID" value="NZ_PPXC01000013.1"/>
</dbReference>
<dbReference type="InterPro" id="IPR050583">
    <property type="entry name" value="Mycobacterial_A85_antigen"/>
</dbReference>
<evidence type="ECO:0000256" key="1">
    <source>
        <dbReference type="SAM" id="Phobius"/>
    </source>
</evidence>
<dbReference type="InterPro" id="IPR029058">
    <property type="entry name" value="AB_hydrolase_fold"/>
</dbReference>
<dbReference type="Gene3D" id="3.40.50.1820">
    <property type="entry name" value="alpha/beta hydrolase"/>
    <property type="match status" value="1"/>
</dbReference>
<dbReference type="PANTHER" id="PTHR48098">
    <property type="entry name" value="ENTEROCHELIN ESTERASE-RELATED"/>
    <property type="match status" value="1"/>
</dbReference>
<accession>A0A2S3ZTL7</accession>
<protein>
    <submittedName>
        <fullName evidence="2">Esterase</fullName>
    </submittedName>
</protein>
<dbReference type="PANTHER" id="PTHR48098:SF1">
    <property type="entry name" value="DIACYLGLYCEROL ACYLTRANSFERASE_MYCOLYLTRANSFERASE AG85A"/>
    <property type="match status" value="1"/>
</dbReference>
<dbReference type="Proteomes" id="UP000237061">
    <property type="component" value="Unassembled WGS sequence"/>
</dbReference>
<name>A0A2S3ZTL7_ARTGL</name>
<dbReference type="AlphaFoldDB" id="A0A2S3ZTL7"/>
<dbReference type="GO" id="GO:0016747">
    <property type="term" value="F:acyltransferase activity, transferring groups other than amino-acyl groups"/>
    <property type="evidence" value="ECO:0007669"/>
    <property type="project" value="TreeGrafter"/>
</dbReference>
<organism evidence="2 3">
    <name type="scientific">Arthrobacter glacialis</name>
    <dbReference type="NCBI Taxonomy" id="1664"/>
    <lineage>
        <taxon>Bacteria</taxon>
        <taxon>Bacillati</taxon>
        <taxon>Actinomycetota</taxon>
        <taxon>Actinomycetes</taxon>
        <taxon>Micrococcales</taxon>
        <taxon>Micrococcaceae</taxon>
        <taxon>Arthrobacter</taxon>
    </lineage>
</organism>
<evidence type="ECO:0000313" key="2">
    <source>
        <dbReference type="EMBL" id="POH72568.1"/>
    </source>
</evidence>
<proteinExistence type="predicted"/>
<comment type="caution">
    <text evidence="2">The sequence shown here is derived from an EMBL/GenBank/DDBJ whole genome shotgun (WGS) entry which is preliminary data.</text>
</comment>
<dbReference type="InterPro" id="IPR000801">
    <property type="entry name" value="Esterase-like"/>
</dbReference>